<feature type="transmembrane region" description="Helical" evidence="13">
    <location>
        <begin position="42"/>
        <end position="66"/>
    </location>
</feature>
<keyword evidence="15" id="KW-1185">Reference proteome</keyword>
<keyword evidence="5 11" id="KW-0378">Hydrolase</keyword>
<comment type="similarity">
    <text evidence="1 10">Belongs to the alkaline phosphatase family.</text>
</comment>
<feature type="compositionally biased region" description="Polar residues" evidence="12">
    <location>
        <begin position="11"/>
        <end position="20"/>
    </location>
</feature>
<comment type="cofactor">
    <cofactor evidence="9">
        <name>Mg(2+)</name>
        <dbReference type="ChEBI" id="CHEBI:18420"/>
    </cofactor>
    <text evidence="9">Binds 1 Mg(2+) ion.</text>
</comment>
<evidence type="ECO:0000313" key="15">
    <source>
        <dbReference type="Proteomes" id="UP000275078"/>
    </source>
</evidence>
<dbReference type="Gene3D" id="3.40.720.10">
    <property type="entry name" value="Alkaline Phosphatase, subunit A"/>
    <property type="match status" value="1"/>
</dbReference>
<dbReference type="InterPro" id="IPR018299">
    <property type="entry name" value="Alkaline_phosphatase_AS"/>
</dbReference>
<keyword evidence="13" id="KW-0472">Membrane</keyword>
<keyword evidence="13" id="KW-0812">Transmembrane</keyword>
<name>A0A3N4I3G8_ASCIM</name>
<proteinExistence type="inferred from homology"/>
<dbReference type="Proteomes" id="UP000275078">
    <property type="component" value="Unassembled WGS sequence"/>
</dbReference>
<keyword evidence="3" id="KW-0597">Phosphoprotein</keyword>
<reference evidence="14 15" key="1">
    <citation type="journal article" date="2018" name="Nat. Ecol. Evol.">
        <title>Pezizomycetes genomes reveal the molecular basis of ectomycorrhizal truffle lifestyle.</title>
        <authorList>
            <person name="Murat C."/>
            <person name="Payen T."/>
            <person name="Noel B."/>
            <person name="Kuo A."/>
            <person name="Morin E."/>
            <person name="Chen J."/>
            <person name="Kohler A."/>
            <person name="Krizsan K."/>
            <person name="Balestrini R."/>
            <person name="Da Silva C."/>
            <person name="Montanini B."/>
            <person name="Hainaut M."/>
            <person name="Levati E."/>
            <person name="Barry K.W."/>
            <person name="Belfiori B."/>
            <person name="Cichocki N."/>
            <person name="Clum A."/>
            <person name="Dockter R.B."/>
            <person name="Fauchery L."/>
            <person name="Guy J."/>
            <person name="Iotti M."/>
            <person name="Le Tacon F."/>
            <person name="Lindquist E.A."/>
            <person name="Lipzen A."/>
            <person name="Malagnac F."/>
            <person name="Mello A."/>
            <person name="Molinier V."/>
            <person name="Miyauchi S."/>
            <person name="Poulain J."/>
            <person name="Riccioni C."/>
            <person name="Rubini A."/>
            <person name="Sitrit Y."/>
            <person name="Splivallo R."/>
            <person name="Traeger S."/>
            <person name="Wang M."/>
            <person name="Zifcakova L."/>
            <person name="Wipf D."/>
            <person name="Zambonelli A."/>
            <person name="Paolocci F."/>
            <person name="Nowrousian M."/>
            <person name="Ottonello S."/>
            <person name="Baldrian P."/>
            <person name="Spatafora J.W."/>
            <person name="Henrissat B."/>
            <person name="Nagy L.G."/>
            <person name="Aury J.M."/>
            <person name="Wincker P."/>
            <person name="Grigoriev I.V."/>
            <person name="Bonfante P."/>
            <person name="Martin F.M."/>
        </authorList>
    </citation>
    <scope>NUCLEOTIDE SEQUENCE [LARGE SCALE GENOMIC DNA]</scope>
    <source>
        <strain evidence="14 15">RN42</strain>
    </source>
</reference>
<evidence type="ECO:0000256" key="5">
    <source>
        <dbReference type="ARBA" id="ARBA00022801"/>
    </source>
</evidence>
<evidence type="ECO:0000256" key="1">
    <source>
        <dbReference type="ARBA" id="ARBA00005984"/>
    </source>
</evidence>
<dbReference type="CDD" id="cd16012">
    <property type="entry name" value="ALP"/>
    <property type="match status" value="1"/>
</dbReference>
<feature type="region of interest" description="Disordered" evidence="12">
    <location>
        <begin position="1"/>
        <end position="33"/>
    </location>
</feature>
<keyword evidence="7 9" id="KW-0460">Magnesium</keyword>
<dbReference type="AlphaFoldDB" id="A0A3N4I3G8"/>
<feature type="binding site" evidence="9">
    <location>
        <position position="201"/>
    </location>
    <ligand>
        <name>Mg(2+)</name>
        <dbReference type="ChEBI" id="CHEBI:18420"/>
    </ligand>
</feature>
<dbReference type="PROSITE" id="PS00123">
    <property type="entry name" value="ALKALINE_PHOSPHATASE"/>
    <property type="match status" value="1"/>
</dbReference>
<evidence type="ECO:0000256" key="11">
    <source>
        <dbReference type="RuleBase" id="RU003947"/>
    </source>
</evidence>
<feature type="binding site" evidence="9">
    <location>
        <position position="341"/>
    </location>
    <ligand>
        <name>Mg(2+)</name>
        <dbReference type="ChEBI" id="CHEBI:18420"/>
    </ligand>
</feature>
<dbReference type="InterPro" id="IPR001952">
    <property type="entry name" value="Alkaline_phosphatase"/>
</dbReference>
<feature type="binding site" evidence="9">
    <location>
        <position position="100"/>
    </location>
    <ligand>
        <name>Mg(2+)</name>
        <dbReference type="ChEBI" id="CHEBI:18420"/>
    </ligand>
</feature>
<sequence length="598" mass="65907">MAHQPVAVRSPQDSTTQLPEDTTGLLTGRPARMDKRKDNTNFWRQIGLFVWALTATATVVVLGVLYQHSLSQPPKRHQRPIQGPDFSKTGKRNIIFMVSDGMGPHSLSLTRSFRQHRDGLEFNNTLNLDRYLIGQSRTRSSSSLVTDSAAGATAFSCGMKSYNGAISVLPDHSPCGTVLEAAKLAGYMTGLVVTTRITDATPACFSAHVNTRGEEDRIAEQQLGEYPLGRMVDLIMGGGRCHFLPNTTAGGCRKDTRNLIEDAQNKYGFHYVGDRAGFDSLKKGKKVKFPLLGLFAETDIPYEIDRKDSEYPGLAEMAKAALTALEEATKDSDKGFFLMIEGSRIDHAGHDNDPAAQVREVLGYDKAWTTVIDFLDESDVPGVLVGTSDHETGGLAIARQLGESYPQYLWKPEVLEAAKHSAQYLSQKFKDFESTSEEKIKSFVEKDLLIDGLSVDDATDEEIKNIMDHKEDSTWIFSDIISRRALIGWSTHGHSGADVNIYASDPSLTGLLSGNHENTEVGNYLAKYLDVDVAAVTEKLREKGVNKVKRDGTEVQSWPWMGRSVEESIEVHGDHSDCYHGDIHGHASLKRDGHAHAH</sequence>
<evidence type="ECO:0000256" key="13">
    <source>
        <dbReference type="SAM" id="Phobius"/>
    </source>
</evidence>
<dbReference type="GO" id="GO:0000329">
    <property type="term" value="C:fungal-type vacuole membrane"/>
    <property type="evidence" value="ECO:0007669"/>
    <property type="project" value="TreeGrafter"/>
</dbReference>
<comment type="catalytic activity">
    <reaction evidence="11">
        <text>a phosphate monoester + H2O = an alcohol + phosphate</text>
        <dbReference type="Rhea" id="RHEA:15017"/>
        <dbReference type="ChEBI" id="CHEBI:15377"/>
        <dbReference type="ChEBI" id="CHEBI:30879"/>
        <dbReference type="ChEBI" id="CHEBI:43474"/>
        <dbReference type="ChEBI" id="CHEBI:67140"/>
        <dbReference type="EC" id="3.1.3.1"/>
    </reaction>
</comment>
<feature type="binding site" evidence="9">
    <location>
        <position position="494"/>
    </location>
    <ligand>
        <name>Zn(2+)</name>
        <dbReference type="ChEBI" id="CHEBI:29105"/>
        <label>2</label>
    </ligand>
</feature>
<feature type="binding site" evidence="9">
    <location>
        <position position="100"/>
    </location>
    <ligand>
        <name>Zn(2+)</name>
        <dbReference type="ChEBI" id="CHEBI:29105"/>
        <label>2</label>
    </ligand>
</feature>
<protein>
    <recommendedName>
        <fullName evidence="2 11">Alkaline phosphatase</fullName>
        <ecNumber evidence="2 11">3.1.3.1</ecNumber>
    </recommendedName>
</protein>
<evidence type="ECO:0000256" key="6">
    <source>
        <dbReference type="ARBA" id="ARBA00022833"/>
    </source>
</evidence>
<organism evidence="14 15">
    <name type="scientific">Ascobolus immersus RN42</name>
    <dbReference type="NCBI Taxonomy" id="1160509"/>
    <lineage>
        <taxon>Eukaryota</taxon>
        <taxon>Fungi</taxon>
        <taxon>Dikarya</taxon>
        <taxon>Ascomycota</taxon>
        <taxon>Pezizomycotina</taxon>
        <taxon>Pezizomycetes</taxon>
        <taxon>Pezizales</taxon>
        <taxon>Ascobolaceae</taxon>
        <taxon>Ascobolus</taxon>
    </lineage>
</organism>
<dbReference type="STRING" id="1160509.A0A3N4I3G8"/>
<feature type="binding site" evidence="9">
    <location>
        <position position="390"/>
    </location>
    <ligand>
        <name>Zn(2+)</name>
        <dbReference type="ChEBI" id="CHEBI:29105"/>
        <label>2</label>
    </ligand>
</feature>
<dbReference type="GO" id="GO:0046872">
    <property type="term" value="F:metal ion binding"/>
    <property type="evidence" value="ECO:0007669"/>
    <property type="project" value="UniProtKB-KW"/>
</dbReference>
<evidence type="ECO:0000256" key="4">
    <source>
        <dbReference type="ARBA" id="ARBA00022723"/>
    </source>
</evidence>
<evidence type="ECO:0000256" key="10">
    <source>
        <dbReference type="RuleBase" id="RU003946"/>
    </source>
</evidence>
<dbReference type="EMBL" id="ML119708">
    <property type="protein sequence ID" value="RPA78731.1"/>
    <property type="molecule type" value="Genomic_DNA"/>
</dbReference>
<evidence type="ECO:0000313" key="14">
    <source>
        <dbReference type="EMBL" id="RPA78731.1"/>
    </source>
</evidence>
<evidence type="ECO:0000256" key="8">
    <source>
        <dbReference type="PIRSR" id="PIRSR601952-1"/>
    </source>
</evidence>
<dbReference type="EC" id="3.1.3.1" evidence="2 11"/>
<feature type="binding site" evidence="9">
    <location>
        <position position="346"/>
    </location>
    <ligand>
        <name>Zn(2+)</name>
        <dbReference type="ChEBI" id="CHEBI:29105"/>
        <label>2</label>
    </ligand>
</feature>
<evidence type="ECO:0000256" key="2">
    <source>
        <dbReference type="ARBA" id="ARBA00012647"/>
    </source>
</evidence>
<keyword evidence="13" id="KW-1133">Transmembrane helix</keyword>
<dbReference type="PANTHER" id="PTHR11596">
    <property type="entry name" value="ALKALINE PHOSPHATASE"/>
    <property type="match status" value="1"/>
</dbReference>
<comment type="cofactor">
    <cofactor evidence="9">
        <name>Zn(2+)</name>
        <dbReference type="ChEBI" id="CHEBI:29105"/>
    </cofactor>
    <text evidence="9">Binds 2 Zn(2+) ions.</text>
</comment>
<feature type="binding site" evidence="9">
    <location>
        <position position="389"/>
    </location>
    <ligand>
        <name>Zn(2+)</name>
        <dbReference type="ChEBI" id="CHEBI:29105"/>
        <label>2</label>
    </ligand>
</feature>
<dbReference type="PRINTS" id="PR00113">
    <property type="entry name" value="ALKPHPHTASE"/>
</dbReference>
<dbReference type="SMART" id="SM00098">
    <property type="entry name" value="alkPPc"/>
    <property type="match status" value="1"/>
</dbReference>
<dbReference type="Gene3D" id="1.10.60.40">
    <property type="match status" value="1"/>
</dbReference>
<dbReference type="SUPFAM" id="SSF53649">
    <property type="entry name" value="Alkaline phosphatase-like"/>
    <property type="match status" value="1"/>
</dbReference>
<evidence type="ECO:0000256" key="9">
    <source>
        <dbReference type="PIRSR" id="PIRSR601952-2"/>
    </source>
</evidence>
<dbReference type="GO" id="GO:0004035">
    <property type="term" value="F:alkaline phosphatase activity"/>
    <property type="evidence" value="ECO:0007669"/>
    <property type="project" value="UniProtKB-EC"/>
</dbReference>
<feature type="binding site" evidence="9">
    <location>
        <position position="350"/>
    </location>
    <ligand>
        <name>Zn(2+)</name>
        <dbReference type="ChEBI" id="CHEBI:29105"/>
        <label>2</label>
    </ligand>
</feature>
<keyword evidence="4 9" id="KW-0479">Metal-binding</keyword>
<keyword evidence="6 9" id="KW-0862">Zinc</keyword>
<accession>A0A3N4I3G8</accession>
<feature type="active site" description="Phosphoserine intermediate" evidence="8">
    <location>
        <position position="148"/>
    </location>
</feature>
<gene>
    <name evidence="14" type="ORF">BJ508DRAFT_378201</name>
</gene>
<dbReference type="FunFam" id="3.40.720.10:FF:000063">
    <property type="entry name" value="Alkaline phosphatase"/>
    <property type="match status" value="1"/>
</dbReference>
<evidence type="ECO:0000256" key="7">
    <source>
        <dbReference type="ARBA" id="ARBA00022842"/>
    </source>
</evidence>
<evidence type="ECO:0000256" key="12">
    <source>
        <dbReference type="SAM" id="MobiDB-lite"/>
    </source>
</evidence>
<evidence type="ECO:0000256" key="3">
    <source>
        <dbReference type="ARBA" id="ARBA00022553"/>
    </source>
</evidence>
<dbReference type="OrthoDB" id="7392499at2759"/>
<feature type="binding site" evidence="9">
    <location>
        <position position="199"/>
    </location>
    <ligand>
        <name>Mg(2+)</name>
        <dbReference type="ChEBI" id="CHEBI:18420"/>
    </ligand>
</feature>
<dbReference type="Pfam" id="PF00245">
    <property type="entry name" value="Alk_phosphatase"/>
    <property type="match status" value="1"/>
</dbReference>
<dbReference type="PANTHER" id="PTHR11596:SF5">
    <property type="entry name" value="ALKALINE PHOSPHATASE"/>
    <property type="match status" value="1"/>
</dbReference>
<dbReference type="InterPro" id="IPR017850">
    <property type="entry name" value="Alkaline_phosphatase_core_sf"/>
</dbReference>